<sequence>MVGDKIKATTSLNADFHESSFNKPPDGNLRNNVKDVTIHTVKFTVKFLRQIKALWPIDGNSAGDLKIIMGQRLQKQAPRALDLDQLSTPLLPASQASPPPTPIPLPSPLSVSPPPLPSEAEEFTFPVTWG</sequence>
<keyword evidence="2" id="KW-1185">Reference proteome</keyword>
<dbReference type="Proteomes" id="UP000309997">
    <property type="component" value="Unassembled WGS sequence"/>
</dbReference>
<proteinExistence type="predicted"/>
<accession>A0ACC4BNG3</accession>
<dbReference type="EMBL" id="RCHU02000009">
    <property type="protein sequence ID" value="KAL3579932.1"/>
    <property type="molecule type" value="Genomic_DNA"/>
</dbReference>
<organism evidence="1 2">
    <name type="scientific">Populus alba</name>
    <name type="common">White poplar</name>
    <dbReference type="NCBI Taxonomy" id="43335"/>
    <lineage>
        <taxon>Eukaryota</taxon>
        <taxon>Viridiplantae</taxon>
        <taxon>Streptophyta</taxon>
        <taxon>Embryophyta</taxon>
        <taxon>Tracheophyta</taxon>
        <taxon>Spermatophyta</taxon>
        <taxon>Magnoliopsida</taxon>
        <taxon>eudicotyledons</taxon>
        <taxon>Gunneridae</taxon>
        <taxon>Pentapetalae</taxon>
        <taxon>rosids</taxon>
        <taxon>fabids</taxon>
        <taxon>Malpighiales</taxon>
        <taxon>Salicaceae</taxon>
        <taxon>Saliceae</taxon>
        <taxon>Populus</taxon>
    </lineage>
</organism>
<protein>
    <submittedName>
        <fullName evidence="1">Uncharacterized protein</fullName>
    </submittedName>
</protein>
<reference evidence="1 2" key="1">
    <citation type="journal article" date="2024" name="Plant Biotechnol. J.">
        <title>Genome and CRISPR/Cas9 system of a widespread forest tree (Populus alba) in the world.</title>
        <authorList>
            <person name="Liu Y.J."/>
            <person name="Jiang P.F."/>
            <person name="Han X.M."/>
            <person name="Li X.Y."/>
            <person name="Wang H.M."/>
            <person name="Wang Y.J."/>
            <person name="Wang X.X."/>
            <person name="Zeng Q.Y."/>
        </authorList>
    </citation>
    <scope>NUCLEOTIDE SEQUENCE [LARGE SCALE GENOMIC DNA]</scope>
    <source>
        <strain evidence="2">cv. PAL-ZL1</strain>
    </source>
</reference>
<evidence type="ECO:0000313" key="1">
    <source>
        <dbReference type="EMBL" id="KAL3579932.1"/>
    </source>
</evidence>
<gene>
    <name evidence="1" type="ORF">D5086_017767</name>
</gene>
<name>A0ACC4BNG3_POPAL</name>
<evidence type="ECO:0000313" key="2">
    <source>
        <dbReference type="Proteomes" id="UP000309997"/>
    </source>
</evidence>
<comment type="caution">
    <text evidence="1">The sequence shown here is derived from an EMBL/GenBank/DDBJ whole genome shotgun (WGS) entry which is preliminary data.</text>
</comment>